<proteinExistence type="inferred from homology"/>
<feature type="compositionally biased region" description="Basic and acidic residues" evidence="10">
    <location>
        <begin position="55"/>
        <end position="68"/>
    </location>
</feature>
<evidence type="ECO:0000256" key="5">
    <source>
        <dbReference type="ARBA" id="ARBA00022833"/>
    </source>
</evidence>
<feature type="domain" description="Rrn7/TAF1B N-terminal cyclin" evidence="11">
    <location>
        <begin position="87"/>
        <end position="168"/>
    </location>
</feature>
<reference evidence="13" key="1">
    <citation type="journal article" date="2021" name="Genome Biol. Evol.">
        <title>The assembled and annotated genome of the fairy-ring fungus Marasmius oreades.</title>
        <authorList>
            <person name="Hiltunen M."/>
            <person name="Ament-Velasquez S.L."/>
            <person name="Johannesson H."/>
        </authorList>
    </citation>
    <scope>NUCLEOTIDE SEQUENCE</scope>
    <source>
        <strain evidence="13">03SP1</strain>
    </source>
</reference>
<name>A0A9P7UYB2_9AGAR</name>
<comment type="similarity">
    <text evidence="2">Belongs to the RRN7/TAF1B family.</text>
</comment>
<evidence type="ECO:0000259" key="12">
    <source>
        <dbReference type="Pfam" id="PF20645"/>
    </source>
</evidence>
<feature type="region of interest" description="Disordered" evidence="10">
    <location>
        <begin position="128"/>
        <end position="218"/>
    </location>
</feature>
<evidence type="ECO:0000313" key="13">
    <source>
        <dbReference type="EMBL" id="KAG7096862.1"/>
    </source>
</evidence>
<dbReference type="GO" id="GO:0042790">
    <property type="term" value="P:nucleolar large rRNA transcription by RNA polymerase I"/>
    <property type="evidence" value="ECO:0007669"/>
    <property type="project" value="TreeGrafter"/>
</dbReference>
<keyword evidence="4" id="KW-0863">Zinc-finger</keyword>
<evidence type="ECO:0000256" key="4">
    <source>
        <dbReference type="ARBA" id="ARBA00022771"/>
    </source>
</evidence>
<gene>
    <name evidence="13" type="ORF">E1B28_004270</name>
</gene>
<dbReference type="KEGG" id="more:E1B28_004270"/>
<dbReference type="Pfam" id="PF20644">
    <property type="entry name" value="Rrn7_cyclin_N"/>
    <property type="match status" value="2"/>
</dbReference>
<dbReference type="GO" id="GO:0070860">
    <property type="term" value="C:RNA polymerase I core factor complex"/>
    <property type="evidence" value="ECO:0007669"/>
    <property type="project" value="InterPro"/>
</dbReference>
<dbReference type="Pfam" id="PF20645">
    <property type="entry name" value="Rrn7_cyclin_C"/>
    <property type="match status" value="1"/>
</dbReference>
<keyword evidence="14" id="KW-1185">Reference proteome</keyword>
<keyword evidence="3" id="KW-0479">Metal-binding</keyword>
<evidence type="ECO:0000313" key="14">
    <source>
        <dbReference type="Proteomes" id="UP001049176"/>
    </source>
</evidence>
<dbReference type="AlphaFoldDB" id="A0A9P7UYB2"/>
<dbReference type="Proteomes" id="UP001049176">
    <property type="component" value="Chromosome 2"/>
</dbReference>
<keyword evidence="5" id="KW-0862">Zinc</keyword>
<keyword evidence="9" id="KW-0539">Nucleus</keyword>
<dbReference type="EMBL" id="CM032182">
    <property type="protein sequence ID" value="KAG7096862.1"/>
    <property type="molecule type" value="Genomic_DNA"/>
</dbReference>
<evidence type="ECO:0000256" key="10">
    <source>
        <dbReference type="SAM" id="MobiDB-lite"/>
    </source>
</evidence>
<dbReference type="InterPro" id="IPR048538">
    <property type="entry name" value="Rrn7_cyclin_C"/>
</dbReference>
<sequence length="589" mass="66868">MAPRRRCPICRSKQWHKEPLSGLIACSEGHILQNYRNETNEAEDMGTHVLQKRTLKSDRKQKGKESRANPKLYHGARGRYLYFQCQQLILRKQVVALLQLRNLPVEFEAVCRDIWALHLSLLPDPPSAEPYFHGSQQQKGSSPEAAGPSSEGEEGQGDPESVSSSSEENEDDQFNDSAGQSDQEDPVIAELLRQNSETESDDEDRNDDRKQGHQVLAGRKKRHVIYERPANNLAVLVVACWTLRIPILYRDLLRYIELYELPYLDPIRLLPDSLVSHLTKHRIRALSPAHAPNIISLHSLTSRLSRLMLSCFGISTPEANAAHILWRVVLSLGGTPPLYSLTKKLSSILSLPLTLHHSLVPGLMKAKTRDPESHKFDDVPVEVSFVAATIVVLKLVYGLDGNPRSPRDPDDPACILPKVEEYLEAVKKLNEDDLQEEAIFDYEKGKSVGEMSEEEIDRYFSFCEHALLAPNVDRDGDKFLASYFPLTFEERQQQSLSLGTAEKREERQRLSATQIASEDDTRIRPGQSYVIYHARDSLGMMSEEMEIVTTRGARWVGVSEDLLCGVVERYERRLVRWWKNRNSGRVEAT</sequence>
<organism evidence="13 14">
    <name type="scientific">Marasmius oreades</name>
    <name type="common">fairy-ring Marasmius</name>
    <dbReference type="NCBI Taxonomy" id="181124"/>
    <lineage>
        <taxon>Eukaryota</taxon>
        <taxon>Fungi</taxon>
        <taxon>Dikarya</taxon>
        <taxon>Basidiomycota</taxon>
        <taxon>Agaricomycotina</taxon>
        <taxon>Agaricomycetes</taxon>
        <taxon>Agaricomycetidae</taxon>
        <taxon>Agaricales</taxon>
        <taxon>Marasmiineae</taxon>
        <taxon>Marasmiaceae</taxon>
        <taxon>Marasmius</taxon>
    </lineage>
</organism>
<evidence type="ECO:0000256" key="1">
    <source>
        <dbReference type="ARBA" id="ARBA00004604"/>
    </source>
</evidence>
<dbReference type="InterPro" id="IPR033599">
    <property type="entry name" value="TAF1B/Rrn7"/>
</dbReference>
<dbReference type="GO" id="GO:0008270">
    <property type="term" value="F:zinc ion binding"/>
    <property type="evidence" value="ECO:0007669"/>
    <property type="project" value="UniProtKB-KW"/>
</dbReference>
<evidence type="ECO:0000256" key="6">
    <source>
        <dbReference type="ARBA" id="ARBA00023015"/>
    </source>
</evidence>
<evidence type="ECO:0000256" key="7">
    <source>
        <dbReference type="ARBA" id="ARBA00023125"/>
    </source>
</evidence>
<feature type="domain" description="Rrn7/TAF1B N-terminal cyclin" evidence="11">
    <location>
        <begin position="195"/>
        <end position="271"/>
    </location>
</feature>
<evidence type="ECO:0000256" key="9">
    <source>
        <dbReference type="ARBA" id="ARBA00023242"/>
    </source>
</evidence>
<dbReference type="GO" id="GO:0001164">
    <property type="term" value="F:RNA polymerase I core promoter sequence-specific DNA binding"/>
    <property type="evidence" value="ECO:0007669"/>
    <property type="project" value="InterPro"/>
</dbReference>
<accession>A0A9P7UYB2</accession>
<dbReference type="PANTHER" id="PTHR31576:SF2">
    <property type="entry name" value="TATA BOX-BINDING PROTEIN-ASSOCIATED FACTOR RNA POLYMERASE I SUBUNIT B"/>
    <property type="match status" value="1"/>
</dbReference>
<keyword evidence="8" id="KW-0804">Transcription</keyword>
<dbReference type="InterPro" id="IPR048540">
    <property type="entry name" value="Rrn7_cyclin_N"/>
</dbReference>
<keyword evidence="7" id="KW-0238">DNA-binding</keyword>
<comment type="subcellular location">
    <subcellularLocation>
        <location evidence="1">Nucleus</location>
        <location evidence="1">Nucleolus</location>
    </subcellularLocation>
</comment>
<evidence type="ECO:0000256" key="3">
    <source>
        <dbReference type="ARBA" id="ARBA00022723"/>
    </source>
</evidence>
<feature type="domain" description="Rrn7/TAF1B C-terminal cyclin" evidence="12">
    <location>
        <begin position="300"/>
        <end position="466"/>
    </location>
</feature>
<dbReference type="PANTHER" id="PTHR31576">
    <property type="entry name" value="TATA BOX-BINDING PROTEIN-ASSOCIATED FACTOR RNA POLYMERASE I SUBUNIT B"/>
    <property type="match status" value="1"/>
</dbReference>
<keyword evidence="6" id="KW-0805">Transcription regulation</keyword>
<comment type="caution">
    <text evidence="13">The sequence shown here is derived from an EMBL/GenBank/DDBJ whole genome shotgun (WGS) entry which is preliminary data.</text>
</comment>
<evidence type="ECO:0000256" key="8">
    <source>
        <dbReference type="ARBA" id="ARBA00023163"/>
    </source>
</evidence>
<dbReference type="RefSeq" id="XP_043013332.1">
    <property type="nucleotide sequence ID" value="XM_043148732.1"/>
</dbReference>
<protein>
    <recommendedName>
        <fullName evidence="15">RRN7-type domain-containing protein</fullName>
    </recommendedName>
</protein>
<evidence type="ECO:0000256" key="2">
    <source>
        <dbReference type="ARBA" id="ARBA00006899"/>
    </source>
</evidence>
<dbReference type="OrthoDB" id="428577at2759"/>
<evidence type="ECO:0008006" key="15">
    <source>
        <dbReference type="Google" id="ProtNLM"/>
    </source>
</evidence>
<feature type="region of interest" description="Disordered" evidence="10">
    <location>
        <begin position="51"/>
        <end position="70"/>
    </location>
</feature>
<evidence type="ECO:0000259" key="11">
    <source>
        <dbReference type="Pfam" id="PF20644"/>
    </source>
</evidence>
<dbReference type="GeneID" id="66073346"/>
<feature type="compositionally biased region" description="Low complexity" evidence="10">
    <location>
        <begin position="140"/>
        <end position="150"/>
    </location>
</feature>